<organism evidence="2 3">
    <name type="scientific">Devosia ginsengisoli</name>
    <dbReference type="NCBI Taxonomy" id="400770"/>
    <lineage>
        <taxon>Bacteria</taxon>
        <taxon>Pseudomonadati</taxon>
        <taxon>Pseudomonadota</taxon>
        <taxon>Alphaproteobacteria</taxon>
        <taxon>Hyphomicrobiales</taxon>
        <taxon>Devosiaceae</taxon>
        <taxon>Devosia</taxon>
    </lineage>
</organism>
<feature type="compositionally biased region" description="Gly residues" evidence="1">
    <location>
        <begin position="25"/>
        <end position="35"/>
    </location>
</feature>
<keyword evidence="2" id="KW-0969">Cilium</keyword>
<protein>
    <submittedName>
        <fullName evidence="2">Flagellar assembly regulator FliX</fullName>
    </submittedName>
</protein>
<keyword evidence="2" id="KW-0966">Cell projection</keyword>
<sequence>MLPVSLQTDLSPALRIETTNRTTGAGRGSGVGRSGSGVDFVPAGGNAPARVAGNMPVQATGGIDAILALQAVDGPLTGRKKAVRRGASLLDLLDDIKADLLVGRISADRLDSMVAMLSEARERSLPGLDAVLDDIELRVRVELAKFGRFPAA</sequence>
<dbReference type="Pfam" id="PF10768">
    <property type="entry name" value="FliX"/>
    <property type="match status" value="1"/>
</dbReference>
<dbReference type="KEGG" id="dea:FPZ08_08545"/>
<accession>A0A5B8LSR4</accession>
<evidence type="ECO:0000313" key="2">
    <source>
        <dbReference type="EMBL" id="QDZ10795.1"/>
    </source>
</evidence>
<dbReference type="GO" id="GO:0044781">
    <property type="term" value="P:bacterial-type flagellum organization"/>
    <property type="evidence" value="ECO:0007669"/>
    <property type="project" value="InterPro"/>
</dbReference>
<evidence type="ECO:0000256" key="1">
    <source>
        <dbReference type="SAM" id="MobiDB-lite"/>
    </source>
</evidence>
<gene>
    <name evidence="2" type="ORF">FPZ08_08545</name>
</gene>
<evidence type="ECO:0000313" key="3">
    <source>
        <dbReference type="Proteomes" id="UP000315364"/>
    </source>
</evidence>
<proteinExistence type="predicted"/>
<keyword evidence="3" id="KW-1185">Reference proteome</keyword>
<name>A0A5B8LSR4_9HYPH</name>
<feature type="region of interest" description="Disordered" evidence="1">
    <location>
        <begin position="13"/>
        <end position="36"/>
    </location>
</feature>
<dbReference type="OrthoDB" id="8005693at2"/>
<dbReference type="InterPro" id="IPR019704">
    <property type="entry name" value="Flagellar_assmbl_FliX_class2"/>
</dbReference>
<reference evidence="2 3" key="1">
    <citation type="submission" date="2019-07" db="EMBL/GenBank/DDBJ databases">
        <title>Full genome sequence of Devosia sp. Gsoil 520.</title>
        <authorList>
            <person name="Im W.-T."/>
        </authorList>
    </citation>
    <scope>NUCLEOTIDE SEQUENCE [LARGE SCALE GENOMIC DNA]</scope>
    <source>
        <strain evidence="2 3">Gsoil 520</strain>
    </source>
</reference>
<keyword evidence="2" id="KW-0282">Flagellum</keyword>
<dbReference type="EMBL" id="CP042304">
    <property type="protein sequence ID" value="QDZ10795.1"/>
    <property type="molecule type" value="Genomic_DNA"/>
</dbReference>
<dbReference type="Proteomes" id="UP000315364">
    <property type="component" value="Chromosome"/>
</dbReference>
<dbReference type="AlphaFoldDB" id="A0A5B8LSR4"/>